<dbReference type="InterPro" id="IPR036485">
    <property type="entry name" value="Glu_synth_asu_C_sf"/>
</dbReference>
<dbReference type="RefSeq" id="WP_076713087.1">
    <property type="nucleotide sequence ID" value="NZ_MOEN01000017.1"/>
</dbReference>
<dbReference type="PIRSF" id="PIRSF006519">
    <property type="entry name" value="GOGAT_dom3"/>
    <property type="match status" value="1"/>
</dbReference>
<dbReference type="OrthoDB" id="9803192at2"/>
<sequence>MEVKQLNETTYEIKCGTTHYKIVNAKIKELVKNGAEKIILREVYGQRYIGTGIKEPVKIEIHGTAGNDLGIFLYNPKIEVFGNAQDCVGNTMMKGEIVVRGHAGDVCGYGMRGGKVYIEGDVGYRVGIHMKGYKEFVPTFIIGGKAGNFFGEYMAGGKLILLGLNRKSSEDIVGDYCATGMHGGIIYVRGEVPKRYLGKEVKIFEIDDKDREILETELKGFAKAFNLSVEEIMSEPFTKIVPVSARPYGRMYAHRWGIASGIIK</sequence>
<comment type="caution">
    <text evidence="2">The sequence shown here is derived from an EMBL/GenBank/DDBJ whole genome shotgun (WGS) entry which is preliminary data.</text>
</comment>
<dbReference type="STRING" id="1914305.BLW93_05425"/>
<dbReference type="AlphaFoldDB" id="A0A1R1MKU1"/>
<dbReference type="InterPro" id="IPR035710">
    <property type="entry name" value="Archaeal_gltB"/>
</dbReference>
<evidence type="ECO:0000259" key="1">
    <source>
        <dbReference type="Pfam" id="PF01493"/>
    </source>
</evidence>
<dbReference type="Gene3D" id="2.160.20.60">
    <property type="entry name" value="Glutamate synthase, alpha subunit, C-terminal domain"/>
    <property type="match status" value="1"/>
</dbReference>
<feature type="domain" description="Glutamate synthase alpha subunit C-terminal" evidence="1">
    <location>
        <begin position="39"/>
        <end position="197"/>
    </location>
</feature>
<dbReference type="CDD" id="cd00981">
    <property type="entry name" value="arch_gltB"/>
    <property type="match status" value="1"/>
</dbReference>
<accession>A0A1R1MKU1</accession>
<dbReference type="GO" id="GO:0016491">
    <property type="term" value="F:oxidoreductase activity"/>
    <property type="evidence" value="ECO:0007669"/>
    <property type="project" value="InterPro"/>
</dbReference>
<protein>
    <recommendedName>
        <fullName evidence="1">Glutamate synthase alpha subunit C-terminal domain-containing protein</fullName>
    </recommendedName>
</protein>
<dbReference type="SUPFAM" id="SSF69336">
    <property type="entry name" value="Alpha subunit of glutamate synthase, C-terminal domain"/>
    <property type="match status" value="1"/>
</dbReference>
<dbReference type="PANTHER" id="PTHR39673">
    <property type="entry name" value="TUNGSTEN FORMYLMETHANOFURAN DEHYDROGENASE, SUBUNIT C (FWDC)"/>
    <property type="match status" value="1"/>
</dbReference>
<reference evidence="2 3" key="1">
    <citation type="submission" date="2016-10" db="EMBL/GenBank/DDBJ databases">
        <title>Genome sequence of a sulfur-reducing bacterium Desulfurobacterium indicum K6013.</title>
        <authorList>
            <person name="Cao J."/>
            <person name="Shao Z."/>
            <person name="Alain K."/>
            <person name="Jebbar M."/>
        </authorList>
    </citation>
    <scope>NUCLEOTIDE SEQUENCE [LARGE SCALE GENOMIC DNA]</scope>
    <source>
        <strain evidence="2 3">K6013</strain>
    </source>
</reference>
<dbReference type="Proteomes" id="UP000187408">
    <property type="component" value="Unassembled WGS sequence"/>
</dbReference>
<organism evidence="2 3">
    <name type="scientific">Desulfurobacterium indicum</name>
    <dbReference type="NCBI Taxonomy" id="1914305"/>
    <lineage>
        <taxon>Bacteria</taxon>
        <taxon>Pseudomonadati</taxon>
        <taxon>Aquificota</taxon>
        <taxon>Aquificia</taxon>
        <taxon>Desulfurobacteriales</taxon>
        <taxon>Desulfurobacteriaceae</taxon>
        <taxon>Desulfurobacterium</taxon>
    </lineage>
</organism>
<name>A0A1R1MKU1_9BACT</name>
<dbReference type="PANTHER" id="PTHR39673:SF5">
    <property type="entry name" value="TUNGSTEN-CONTAINING FORMYLMETHANOFURAN DEHYDROGENASE 2 SUBUNIT C"/>
    <property type="match status" value="1"/>
</dbReference>
<proteinExistence type="predicted"/>
<keyword evidence="3" id="KW-1185">Reference proteome</keyword>
<dbReference type="InterPro" id="IPR012061">
    <property type="entry name" value="Glu_synth_lsu_3"/>
</dbReference>
<gene>
    <name evidence="2" type="ORF">BLW93_05425</name>
</gene>
<dbReference type="InterPro" id="IPR002489">
    <property type="entry name" value="Glu_synth_asu_C"/>
</dbReference>
<evidence type="ECO:0000313" key="3">
    <source>
        <dbReference type="Proteomes" id="UP000187408"/>
    </source>
</evidence>
<dbReference type="EMBL" id="MOEN01000017">
    <property type="protein sequence ID" value="OMH40431.1"/>
    <property type="molecule type" value="Genomic_DNA"/>
</dbReference>
<dbReference type="Pfam" id="PF01493">
    <property type="entry name" value="GXGXG"/>
    <property type="match status" value="1"/>
</dbReference>
<evidence type="ECO:0000313" key="2">
    <source>
        <dbReference type="EMBL" id="OMH40431.1"/>
    </source>
</evidence>